<dbReference type="InterPro" id="IPR005467">
    <property type="entry name" value="His_kinase_dom"/>
</dbReference>
<evidence type="ECO:0000256" key="1">
    <source>
        <dbReference type="ARBA" id="ARBA00000085"/>
    </source>
</evidence>
<feature type="domain" description="PAS" evidence="14">
    <location>
        <begin position="129"/>
        <end position="185"/>
    </location>
</feature>
<evidence type="ECO:0000256" key="12">
    <source>
        <dbReference type="SAM" id="Coils"/>
    </source>
</evidence>
<dbReference type="Pfam" id="PF08448">
    <property type="entry name" value="PAS_4"/>
    <property type="match status" value="1"/>
</dbReference>
<dbReference type="Pfam" id="PF02518">
    <property type="entry name" value="HATPase_c"/>
    <property type="match status" value="1"/>
</dbReference>
<dbReference type="SUPFAM" id="SSF55785">
    <property type="entry name" value="PYP-like sensor domain (PAS domain)"/>
    <property type="match status" value="2"/>
</dbReference>
<keyword evidence="4" id="KW-0808">Transferase</keyword>
<dbReference type="Pfam" id="PF00989">
    <property type="entry name" value="PAS"/>
    <property type="match status" value="1"/>
</dbReference>
<accession>A0A1H3LJI4</accession>
<keyword evidence="8" id="KW-0067">ATP-binding</keyword>
<evidence type="ECO:0000256" key="6">
    <source>
        <dbReference type="ARBA" id="ARBA00022741"/>
    </source>
</evidence>
<keyword evidence="9" id="KW-1133">Transmembrane helix</keyword>
<dbReference type="PANTHER" id="PTHR42878">
    <property type="entry name" value="TWO-COMPONENT HISTIDINE KINASE"/>
    <property type="match status" value="1"/>
</dbReference>
<dbReference type="InterPro" id="IPR035965">
    <property type="entry name" value="PAS-like_dom_sf"/>
</dbReference>
<evidence type="ECO:0000256" key="8">
    <source>
        <dbReference type="ARBA" id="ARBA00022840"/>
    </source>
</evidence>
<organism evidence="15 16">
    <name type="scientific">Halopenitus persicus</name>
    <dbReference type="NCBI Taxonomy" id="1048396"/>
    <lineage>
        <taxon>Archaea</taxon>
        <taxon>Methanobacteriati</taxon>
        <taxon>Methanobacteriota</taxon>
        <taxon>Stenosarchaea group</taxon>
        <taxon>Halobacteria</taxon>
        <taxon>Halobacteriales</taxon>
        <taxon>Haloferacaceae</taxon>
        <taxon>Halopenitus</taxon>
    </lineage>
</organism>
<comment type="catalytic activity">
    <reaction evidence="1">
        <text>ATP + protein L-histidine = ADP + protein N-phospho-L-histidine.</text>
        <dbReference type="EC" id="2.7.13.3"/>
    </reaction>
</comment>
<keyword evidence="16" id="KW-1185">Reference proteome</keyword>
<evidence type="ECO:0000259" key="13">
    <source>
        <dbReference type="PROSITE" id="PS50109"/>
    </source>
</evidence>
<dbReference type="CDD" id="cd00075">
    <property type="entry name" value="HATPase"/>
    <property type="match status" value="1"/>
</dbReference>
<dbReference type="GO" id="GO:0004673">
    <property type="term" value="F:protein histidine kinase activity"/>
    <property type="evidence" value="ECO:0007669"/>
    <property type="project" value="UniProtKB-EC"/>
</dbReference>
<dbReference type="PROSITE" id="PS50112">
    <property type="entry name" value="PAS"/>
    <property type="match status" value="2"/>
</dbReference>
<keyword evidence="7" id="KW-0418">Kinase</keyword>
<dbReference type="GO" id="GO:0016020">
    <property type="term" value="C:membrane"/>
    <property type="evidence" value="ECO:0007669"/>
    <property type="project" value="UniProtKB-SubCell"/>
</dbReference>
<dbReference type="GO" id="GO:0030295">
    <property type="term" value="F:protein kinase activator activity"/>
    <property type="evidence" value="ECO:0007669"/>
    <property type="project" value="TreeGrafter"/>
</dbReference>
<evidence type="ECO:0000313" key="16">
    <source>
        <dbReference type="Proteomes" id="UP000199079"/>
    </source>
</evidence>
<dbReference type="PROSITE" id="PS50109">
    <property type="entry name" value="HIS_KIN"/>
    <property type="match status" value="1"/>
</dbReference>
<evidence type="ECO:0000256" key="11">
    <source>
        <dbReference type="ARBA" id="ARBA00023136"/>
    </source>
</evidence>
<dbReference type="CDD" id="cd00130">
    <property type="entry name" value="PAS"/>
    <property type="match status" value="2"/>
</dbReference>
<dbReference type="InterPro" id="IPR013656">
    <property type="entry name" value="PAS_4"/>
</dbReference>
<dbReference type="GO" id="GO:0005524">
    <property type="term" value="F:ATP binding"/>
    <property type="evidence" value="ECO:0007669"/>
    <property type="project" value="UniProtKB-KW"/>
</dbReference>
<dbReference type="OrthoDB" id="342253at2157"/>
<dbReference type="GO" id="GO:0006355">
    <property type="term" value="P:regulation of DNA-templated transcription"/>
    <property type="evidence" value="ECO:0007669"/>
    <property type="project" value="InterPro"/>
</dbReference>
<evidence type="ECO:0000256" key="3">
    <source>
        <dbReference type="ARBA" id="ARBA00012438"/>
    </source>
</evidence>
<dbReference type="Gene3D" id="3.30.565.10">
    <property type="entry name" value="Histidine kinase-like ATPase, C-terminal domain"/>
    <property type="match status" value="1"/>
</dbReference>
<dbReference type="GO" id="GO:0000156">
    <property type="term" value="F:phosphorelay response regulator activity"/>
    <property type="evidence" value="ECO:0007669"/>
    <property type="project" value="TreeGrafter"/>
</dbReference>
<dbReference type="InterPro" id="IPR050351">
    <property type="entry name" value="BphY/WalK/GraS-like"/>
</dbReference>
<keyword evidence="6" id="KW-0547">Nucleotide-binding</keyword>
<evidence type="ECO:0000256" key="9">
    <source>
        <dbReference type="ARBA" id="ARBA00022989"/>
    </source>
</evidence>
<evidence type="ECO:0000256" key="2">
    <source>
        <dbReference type="ARBA" id="ARBA00004141"/>
    </source>
</evidence>
<keyword evidence="12" id="KW-0175">Coiled coil</keyword>
<dbReference type="InterPro" id="IPR004358">
    <property type="entry name" value="Sig_transdc_His_kin-like_C"/>
</dbReference>
<dbReference type="SMART" id="SM00091">
    <property type="entry name" value="PAS"/>
    <property type="match status" value="2"/>
</dbReference>
<comment type="subcellular location">
    <subcellularLocation>
        <location evidence="2">Membrane</location>
        <topology evidence="2">Multi-pass membrane protein</topology>
    </subcellularLocation>
</comment>
<dbReference type="EMBL" id="FNPC01000007">
    <property type="protein sequence ID" value="SDY64707.1"/>
    <property type="molecule type" value="Genomic_DNA"/>
</dbReference>
<feature type="domain" description="Histidine kinase" evidence="13">
    <location>
        <begin position="377"/>
        <end position="585"/>
    </location>
</feature>
<dbReference type="InterPro" id="IPR013767">
    <property type="entry name" value="PAS_fold"/>
</dbReference>
<feature type="domain" description="PAS" evidence="14">
    <location>
        <begin position="247"/>
        <end position="321"/>
    </location>
</feature>
<name>A0A1H3LJI4_9EURY</name>
<evidence type="ECO:0000256" key="7">
    <source>
        <dbReference type="ARBA" id="ARBA00022777"/>
    </source>
</evidence>
<dbReference type="InterPro" id="IPR000014">
    <property type="entry name" value="PAS"/>
</dbReference>
<keyword evidence="10" id="KW-0902">Two-component regulatory system</keyword>
<keyword evidence="11" id="KW-0472">Membrane</keyword>
<dbReference type="Proteomes" id="UP000199079">
    <property type="component" value="Unassembled WGS sequence"/>
</dbReference>
<dbReference type="AlphaFoldDB" id="A0A1H3LJI4"/>
<keyword evidence="5" id="KW-0812">Transmembrane</keyword>
<evidence type="ECO:0000313" key="15">
    <source>
        <dbReference type="EMBL" id="SDY64707.1"/>
    </source>
</evidence>
<dbReference type="EC" id="2.7.13.3" evidence="3"/>
<sequence length="587" mass="64852">MTRTLLVIETEENREALTKWLAAQDGYEPVHPDGDAPFECEFDLCIIDDPSLCRHRDVLVACQEDVEPVFLPALLVRSRSGEGVDAIGLDAVDEQIDSPIQKDTLAYRLENLVERRALSRRLATQLEETTNRYQKILQAANDAIIVFDPAEKTLLECNSTALSLFGYSAEELASMDLGRELITAEQEMFETFLESVNEQGHGWTDRFTCRTAAGDELRTEISASVLEVNDRPHVLLSIRDITERKREHARLTTLFENSLDAIAAVEFVDREPMIRAVNPAFEETFGYDADAIVGEAVVDALVPPDRAAELADHADRVLAGDHITTEVRRETKHGARELLLRAVPIEREARVSDAYAVYTDITKRKQREQQLQVLNRILRHNLRNDMNLIQGHASNLVDELAGRDAAADARKIEETAAGLVEMSQKADKINKLSQRGGVSHRADVVSIVEDVSETVQETSPDADIATELPESVIVLAPTQLDVAIRELCENAIKHTTDRTPEVTICVSPADASSGSIEIEILDNGPGIPEDERAVLAEGGETPFRHGSGLGLWMVNWIVASVGGEVDITDNEPHGSIVTLTLRPITDK</sequence>
<evidence type="ECO:0000256" key="4">
    <source>
        <dbReference type="ARBA" id="ARBA00022679"/>
    </source>
</evidence>
<gene>
    <name evidence="15" type="ORF">SAMN05216564_107120</name>
</gene>
<reference evidence="16" key="1">
    <citation type="submission" date="2016-10" db="EMBL/GenBank/DDBJ databases">
        <authorList>
            <person name="Varghese N."/>
            <person name="Submissions S."/>
        </authorList>
    </citation>
    <scope>NUCLEOTIDE SEQUENCE [LARGE SCALE GENOMIC DNA]</scope>
    <source>
        <strain evidence="16">DC30,IBRC 10041,KCTC 4046</strain>
    </source>
</reference>
<protein>
    <recommendedName>
        <fullName evidence="3">histidine kinase</fullName>
        <ecNumber evidence="3">2.7.13.3</ecNumber>
    </recommendedName>
</protein>
<dbReference type="PANTHER" id="PTHR42878:SF7">
    <property type="entry name" value="SENSOR HISTIDINE KINASE GLRK"/>
    <property type="match status" value="1"/>
</dbReference>
<dbReference type="NCBIfam" id="TIGR00229">
    <property type="entry name" value="sensory_box"/>
    <property type="match status" value="2"/>
</dbReference>
<dbReference type="GO" id="GO:0007234">
    <property type="term" value="P:osmosensory signaling via phosphorelay pathway"/>
    <property type="evidence" value="ECO:0007669"/>
    <property type="project" value="TreeGrafter"/>
</dbReference>
<dbReference type="PRINTS" id="PR00344">
    <property type="entry name" value="BCTRLSENSOR"/>
</dbReference>
<feature type="coiled-coil region" evidence="12">
    <location>
        <begin position="109"/>
        <end position="143"/>
    </location>
</feature>
<evidence type="ECO:0000256" key="10">
    <source>
        <dbReference type="ARBA" id="ARBA00023012"/>
    </source>
</evidence>
<proteinExistence type="predicted"/>
<evidence type="ECO:0000259" key="14">
    <source>
        <dbReference type="PROSITE" id="PS50112"/>
    </source>
</evidence>
<evidence type="ECO:0000256" key="5">
    <source>
        <dbReference type="ARBA" id="ARBA00022692"/>
    </source>
</evidence>
<dbReference type="SMART" id="SM00387">
    <property type="entry name" value="HATPase_c"/>
    <property type="match status" value="1"/>
</dbReference>
<dbReference type="Gene3D" id="3.30.450.20">
    <property type="entry name" value="PAS domain"/>
    <property type="match status" value="2"/>
</dbReference>
<dbReference type="InterPro" id="IPR036890">
    <property type="entry name" value="HATPase_C_sf"/>
</dbReference>
<dbReference type="SUPFAM" id="SSF55874">
    <property type="entry name" value="ATPase domain of HSP90 chaperone/DNA topoisomerase II/histidine kinase"/>
    <property type="match status" value="1"/>
</dbReference>
<dbReference type="InterPro" id="IPR003594">
    <property type="entry name" value="HATPase_dom"/>
</dbReference>
<dbReference type="RefSeq" id="WP_176819493.1">
    <property type="nucleotide sequence ID" value="NZ_FNPC01000007.1"/>
</dbReference>